<protein>
    <submittedName>
        <fullName evidence="3">Uncharacterized protein</fullName>
    </submittedName>
</protein>
<keyword evidence="1" id="KW-0175">Coiled coil</keyword>
<keyword evidence="4" id="KW-1185">Reference proteome</keyword>
<feature type="region of interest" description="Disordered" evidence="2">
    <location>
        <begin position="1250"/>
        <end position="1283"/>
    </location>
</feature>
<feature type="coiled-coil region" evidence="1">
    <location>
        <begin position="965"/>
        <end position="1016"/>
    </location>
</feature>
<dbReference type="OrthoDB" id="430214at2759"/>
<name>A0A1Q9DXM4_SYMMI</name>
<evidence type="ECO:0000313" key="3">
    <source>
        <dbReference type="EMBL" id="OLP99933.1"/>
    </source>
</evidence>
<dbReference type="Proteomes" id="UP000186817">
    <property type="component" value="Unassembled WGS sequence"/>
</dbReference>
<feature type="compositionally biased region" description="Low complexity" evidence="2">
    <location>
        <begin position="188"/>
        <end position="219"/>
    </location>
</feature>
<sequence length="1283" mass="138553">MRSSDIQAATTLSSEKKIGGCFKAPKMKFVTKKGFDPALHGEWDPSRVVTQKIFGEEHEGMWVRDGKDGVFDYESYDDRSFQESSVQHEADDGPFASEALDRKRKANTEAFQAAAKARASQAVEGKELTLADLLTQINAGSGSSCKAAPDAASGQGSRSNSDAESVHSSNSDEEGSSEDERPSASFFGAPSAQAKGKAKAKAQATPKPSNSKSTETPAKTKAKAKGQAKRVSSSSKASPSGPKEPTKVPSKANPSGPKEPKQEDAADVNTSFADGFPGAFATPGMLMLDGRAQRSLKTCKDTLADILSKVEKVDFDGLPPGPDKESRTAFKMDCVGKSKTLQALAKTARDVQKRMEKSPNKDQLATVLDHLYIVETGMQALVKLLAQVGLENPDIEQVVEAYEEAEHFMKCELFKEMRGLGPAFQLKFLVAKASCRCLYSKYEEFWQHFLTESELPRSLVDKGLSSAILAEVENRVLMTLCAIQPDKISGLSAATPEDGPVHEALQLCRAMLSVCSQNPSSEQFVPASMNDDMIAAAAVLGQADVDMTKLGASVKTLQDAAAALGQDADASVTAIQRFFVQHPTGLAMFEAASGRVHQGQKEAEVEESLAALDKALESVTMASSQDVGPAAIERFFVPTRDAWQNCTQKLKALKSNKKASKNFDRLAEKLEKMESKFFGQIETVSFRILSFNLSEQVLGPLIWKLVCEAVAADGKVSNADGPVSLINLDEVWPTIRCLSFTQDPFWGTLPHHVYPWLKDYLALANSLCESGDFVFRQLPAFSHLPRTERSPASVRAWLTGVPPDLKRWLPEGSEDLHSRFQCHFLEPCKSHLTSLFTSGLESLAQTVRQCIDGQMGGGLSQDMLTQLLQQIPAQHPLRPLSCSFLEVAALQRGDMSKADHSALASALSTVSASFLKAIEEAKTQQDFKEGLKASALDQSGEWLRNIGCGLVDTIIQKQAAGCNSLEAATKELEELVKRLPSTDNEASYREGALPLLNALARKVQRVSDELKNLDERTQMQPKLHELAFSSELKLEFPKEKLAASGLVQPAELAVAVASCHIAMVACICLLRSQSLGQTSAEGVKTMQTLADTTATLQSKVNKLVACGELLPEHNTLKSFADKILAECNSIVQPKAPGDAGKETAPATKEPKSKNKDKEKTKDKDKEKTKEKKAKAKDDKDAGDSKDVKKKDKKDGAENKKDKKRKADDLDAEGADKGVDKPAADTRKPKIGTGQAAALFGMAGSGLPAKVDRATAKAKSRAAKAKATPTPKDASKNPKKSIDK</sequence>
<feature type="region of interest" description="Disordered" evidence="2">
    <location>
        <begin position="141"/>
        <end position="272"/>
    </location>
</feature>
<gene>
    <name evidence="3" type="ORF">AK812_SmicGene17461</name>
</gene>
<evidence type="ECO:0000313" key="4">
    <source>
        <dbReference type="Proteomes" id="UP000186817"/>
    </source>
</evidence>
<accession>A0A1Q9DXM4</accession>
<proteinExistence type="predicted"/>
<reference evidence="3 4" key="1">
    <citation type="submission" date="2016-02" db="EMBL/GenBank/DDBJ databases">
        <title>Genome analysis of coral dinoflagellate symbionts highlights evolutionary adaptations to a symbiotic lifestyle.</title>
        <authorList>
            <person name="Aranda M."/>
            <person name="Li Y."/>
            <person name="Liew Y.J."/>
            <person name="Baumgarten S."/>
            <person name="Simakov O."/>
            <person name="Wilson M."/>
            <person name="Piel J."/>
            <person name="Ashoor H."/>
            <person name="Bougouffa S."/>
            <person name="Bajic V.B."/>
            <person name="Ryu T."/>
            <person name="Ravasi T."/>
            <person name="Bayer T."/>
            <person name="Micklem G."/>
            <person name="Kim H."/>
            <person name="Bhak J."/>
            <person name="Lajeunesse T.C."/>
            <person name="Voolstra C.R."/>
        </authorList>
    </citation>
    <scope>NUCLEOTIDE SEQUENCE [LARGE SCALE GENOMIC DNA]</scope>
    <source>
        <strain evidence="3 4">CCMP2467</strain>
    </source>
</reference>
<feature type="compositionally biased region" description="Basic and acidic residues" evidence="2">
    <location>
        <begin position="1148"/>
        <end position="1227"/>
    </location>
</feature>
<comment type="caution">
    <text evidence="3">The sequence shown here is derived from an EMBL/GenBank/DDBJ whole genome shotgun (WGS) entry which is preliminary data.</text>
</comment>
<feature type="compositionally biased region" description="Polar residues" evidence="2">
    <location>
        <begin position="154"/>
        <end position="163"/>
    </location>
</feature>
<dbReference type="EMBL" id="LSRX01000345">
    <property type="protein sequence ID" value="OLP99933.1"/>
    <property type="molecule type" value="Genomic_DNA"/>
</dbReference>
<feature type="compositionally biased region" description="Low complexity" evidence="2">
    <location>
        <begin position="232"/>
        <end position="243"/>
    </location>
</feature>
<feature type="compositionally biased region" description="Basic and acidic residues" evidence="2">
    <location>
        <begin position="1272"/>
        <end position="1283"/>
    </location>
</feature>
<evidence type="ECO:0000256" key="2">
    <source>
        <dbReference type="SAM" id="MobiDB-lite"/>
    </source>
</evidence>
<evidence type="ECO:0000256" key="1">
    <source>
        <dbReference type="SAM" id="Coils"/>
    </source>
</evidence>
<organism evidence="3 4">
    <name type="scientific">Symbiodinium microadriaticum</name>
    <name type="common">Dinoflagellate</name>
    <name type="synonym">Zooxanthella microadriatica</name>
    <dbReference type="NCBI Taxonomy" id="2951"/>
    <lineage>
        <taxon>Eukaryota</taxon>
        <taxon>Sar</taxon>
        <taxon>Alveolata</taxon>
        <taxon>Dinophyceae</taxon>
        <taxon>Suessiales</taxon>
        <taxon>Symbiodiniaceae</taxon>
        <taxon>Symbiodinium</taxon>
    </lineage>
</organism>
<feature type="region of interest" description="Disordered" evidence="2">
    <location>
        <begin position="1132"/>
        <end position="1229"/>
    </location>
</feature>